<dbReference type="InterPro" id="IPR013783">
    <property type="entry name" value="Ig-like_fold"/>
</dbReference>
<dbReference type="Gene3D" id="2.60.40.10">
    <property type="entry name" value="Immunoglobulins"/>
    <property type="match status" value="1"/>
</dbReference>
<accession>A0A6A3K4C4</accession>
<comment type="caution">
    <text evidence="2">The sequence shown here is derived from an EMBL/GenBank/DDBJ whole genome shotgun (WGS) entry which is preliminary data.</text>
</comment>
<feature type="domain" description="Fibronectin type III-like" evidence="1">
    <location>
        <begin position="4"/>
        <end position="64"/>
    </location>
</feature>
<dbReference type="Pfam" id="PF14310">
    <property type="entry name" value="Fn3-like"/>
    <property type="match status" value="1"/>
</dbReference>
<dbReference type="InterPro" id="IPR026891">
    <property type="entry name" value="Fn3-like"/>
</dbReference>
<reference evidence="2 3" key="1">
    <citation type="submission" date="2018-09" db="EMBL/GenBank/DDBJ databases">
        <title>Genomic investigation of the strawberry pathogen Phytophthora fragariae indicates pathogenicity is determined by transcriptional variation in three key races.</title>
        <authorList>
            <person name="Adams T.M."/>
            <person name="Armitage A.D."/>
            <person name="Sobczyk M.K."/>
            <person name="Bates H.J."/>
            <person name="Dunwell J.M."/>
            <person name="Nellist C.F."/>
            <person name="Harrison R.J."/>
        </authorList>
    </citation>
    <scope>NUCLEOTIDE SEQUENCE [LARGE SCALE GENOMIC DNA]</scope>
    <source>
        <strain evidence="2 3">SCRP249</strain>
    </source>
</reference>
<proteinExistence type="predicted"/>
<name>A0A6A3K4C4_9STRA</name>
<gene>
    <name evidence="2" type="ORF">PR001_g19030</name>
</gene>
<dbReference type="EMBL" id="QXFV01001728">
    <property type="protein sequence ID" value="KAE8999545.1"/>
    <property type="molecule type" value="Genomic_DNA"/>
</dbReference>
<organism evidence="2 3">
    <name type="scientific">Phytophthora rubi</name>
    <dbReference type="NCBI Taxonomy" id="129364"/>
    <lineage>
        <taxon>Eukaryota</taxon>
        <taxon>Sar</taxon>
        <taxon>Stramenopiles</taxon>
        <taxon>Oomycota</taxon>
        <taxon>Peronosporomycetes</taxon>
        <taxon>Peronosporales</taxon>
        <taxon>Peronosporaceae</taxon>
        <taxon>Phytophthora</taxon>
    </lineage>
</organism>
<evidence type="ECO:0000313" key="2">
    <source>
        <dbReference type="EMBL" id="KAE8999545.1"/>
    </source>
</evidence>
<evidence type="ECO:0000259" key="1">
    <source>
        <dbReference type="Pfam" id="PF14310"/>
    </source>
</evidence>
<protein>
    <recommendedName>
        <fullName evidence="1">Fibronectin type III-like domain-containing protein</fullName>
    </recommendedName>
</protein>
<sequence length="72" mass="7710">MSEVYIGPPADAAAMYPDAKFAAIALVGFANVELEAGASTIASISIHEKHLSFYNMTLHHGRVQESSSAFIR</sequence>
<evidence type="ECO:0000313" key="3">
    <source>
        <dbReference type="Proteomes" id="UP000429607"/>
    </source>
</evidence>
<dbReference type="Proteomes" id="UP000429607">
    <property type="component" value="Unassembled WGS sequence"/>
</dbReference>
<dbReference type="AlphaFoldDB" id="A0A6A3K4C4"/>